<evidence type="ECO:0000313" key="3">
    <source>
        <dbReference type="EMBL" id="KAL0181579.1"/>
    </source>
</evidence>
<dbReference type="Pfam" id="PF06297">
    <property type="entry name" value="PET"/>
    <property type="match status" value="1"/>
</dbReference>
<dbReference type="PANTHER" id="PTHR24211">
    <property type="entry name" value="LIM DOMAIN-CONTAINING PROTEIN"/>
    <property type="match status" value="1"/>
</dbReference>
<feature type="non-terminal residue" evidence="3">
    <location>
        <position position="1"/>
    </location>
</feature>
<dbReference type="InterPro" id="IPR010442">
    <property type="entry name" value="PET_domain"/>
</dbReference>
<sequence length="67" mass="7696">VRYCNSLDDEEKRELKLFSNQRKRENLGRGNVRPFPVTMTGAICEQVCKRMVEGVCGHRKGLTSVVR</sequence>
<dbReference type="PANTHER" id="PTHR24211:SF18">
    <property type="entry name" value="PRICKLE-LIKE PROTEIN 2"/>
    <property type="match status" value="1"/>
</dbReference>
<dbReference type="AlphaFoldDB" id="A0ABD0Q5L5"/>
<reference evidence="3 4" key="1">
    <citation type="submission" date="2024-05" db="EMBL/GenBank/DDBJ databases">
        <title>Genome sequencing and assembly of Indian major carp, Cirrhinus mrigala (Hamilton, 1822).</title>
        <authorList>
            <person name="Mohindra V."/>
            <person name="Chowdhury L.M."/>
            <person name="Lal K."/>
            <person name="Jena J.K."/>
        </authorList>
    </citation>
    <scope>NUCLEOTIDE SEQUENCE [LARGE SCALE GENOMIC DNA]</scope>
    <source>
        <strain evidence="3">CM1030</strain>
        <tissue evidence="3">Blood</tissue>
    </source>
</reference>
<dbReference type="InterPro" id="IPR047120">
    <property type="entry name" value="Pk/Esn/Tes"/>
</dbReference>
<keyword evidence="4" id="KW-1185">Reference proteome</keyword>
<comment type="caution">
    <text evidence="3">The sequence shown here is derived from an EMBL/GenBank/DDBJ whole genome shotgun (WGS) entry which is preliminary data.</text>
</comment>
<organism evidence="3 4">
    <name type="scientific">Cirrhinus mrigala</name>
    <name type="common">Mrigala</name>
    <dbReference type="NCBI Taxonomy" id="683832"/>
    <lineage>
        <taxon>Eukaryota</taxon>
        <taxon>Metazoa</taxon>
        <taxon>Chordata</taxon>
        <taxon>Craniata</taxon>
        <taxon>Vertebrata</taxon>
        <taxon>Euteleostomi</taxon>
        <taxon>Actinopterygii</taxon>
        <taxon>Neopterygii</taxon>
        <taxon>Teleostei</taxon>
        <taxon>Ostariophysi</taxon>
        <taxon>Cypriniformes</taxon>
        <taxon>Cyprinidae</taxon>
        <taxon>Labeoninae</taxon>
        <taxon>Labeonini</taxon>
        <taxon>Cirrhinus</taxon>
    </lineage>
</organism>
<dbReference type="EMBL" id="JAMKFB020000011">
    <property type="protein sequence ID" value="KAL0181579.1"/>
    <property type="molecule type" value="Genomic_DNA"/>
</dbReference>
<protein>
    <recommendedName>
        <fullName evidence="2">PET domain-containing protein</fullName>
    </recommendedName>
</protein>
<evidence type="ECO:0000259" key="2">
    <source>
        <dbReference type="PROSITE" id="PS51303"/>
    </source>
</evidence>
<accession>A0ABD0Q5L5</accession>
<feature type="domain" description="PET" evidence="2">
    <location>
        <begin position="1"/>
        <end position="40"/>
    </location>
</feature>
<proteinExistence type="predicted"/>
<evidence type="ECO:0000256" key="1">
    <source>
        <dbReference type="ARBA" id="ARBA00022737"/>
    </source>
</evidence>
<dbReference type="Proteomes" id="UP001529510">
    <property type="component" value="Unassembled WGS sequence"/>
</dbReference>
<keyword evidence="1" id="KW-0677">Repeat</keyword>
<dbReference type="PROSITE" id="PS51303">
    <property type="entry name" value="PET"/>
    <property type="match status" value="1"/>
</dbReference>
<gene>
    <name evidence="3" type="ORF">M9458_023985</name>
</gene>
<name>A0ABD0Q5L5_CIRMR</name>
<evidence type="ECO:0000313" key="4">
    <source>
        <dbReference type="Proteomes" id="UP001529510"/>
    </source>
</evidence>